<proteinExistence type="inferred from homology"/>
<feature type="domain" description="Methyl-accepting transducer" evidence="5">
    <location>
        <begin position="314"/>
        <end position="449"/>
    </location>
</feature>
<sequence>MSQPQDQQPVDGEIQLAAARCVQHLEGLGAPFLAAFHSLENEFLRLGRELEGFNYRAAEVARQASELAEITSGDDILRAASTLRESLEVVGGACGNNAAEADAAGLAKIAEVSVSLSNIMRDFSRLVKHLTMLGIATRIESARIGGKGLGFATLADDVEKLAGKIESASDKILGMAVSLANQCTLAHRNIEEMAQSRSVCSQSVVELFRADLQAMEELMAHSRVTAGGISEDAGRVLENVSEAVLSMQFHDIVRQQLEHVGEALDEARVMAQDGPLSSGGHDAADWNELGGWVKDVLALQRSQLENAGTRFEGALQTVRSSLEGISSLVSSMADRARSLASKGGRSVLGQIEEEVRHIAASMREYHGLEQRMSQVMQAVGASIADMTASVAEIEEVGSEIELIAINASVKAAHTGDEGKPLGVLASAIQKLSVDARSQTERIMELLGSVDQASLAVDARAGGHSHVQGFEEAVEALDGEVTTLRTLEEQASAKAQLVGKLGGELSEHITAALGMLDFKHDLMASLSAAGRTVDELVVGLETALPPGAVYSQSPRLRQMLDRYTMDAERLVHENVLGAGGGDSGGDGDDNVELF</sequence>
<comment type="similarity">
    <text evidence="2">Belongs to the methyl-accepting chemotaxis (MCP) protein family.</text>
</comment>
<protein>
    <recommendedName>
        <fullName evidence="5">Methyl-accepting transducer domain-containing protein</fullName>
    </recommendedName>
</protein>
<name>A0A6V8LX01_9BACT</name>
<dbReference type="AlphaFoldDB" id="A0A6V8LX01"/>
<accession>A0A6V8LX01</accession>
<evidence type="ECO:0000313" key="7">
    <source>
        <dbReference type="Proteomes" id="UP000494245"/>
    </source>
</evidence>
<keyword evidence="7" id="KW-1185">Reference proteome</keyword>
<dbReference type="EMBL" id="BLTE01000009">
    <property type="protein sequence ID" value="GFK94326.1"/>
    <property type="molecule type" value="Genomic_DNA"/>
</dbReference>
<feature type="domain" description="Methyl-accepting transducer" evidence="5">
    <location>
        <begin position="49"/>
        <end position="271"/>
    </location>
</feature>
<reference evidence="6 7" key="2">
    <citation type="submission" date="2020-05" db="EMBL/GenBank/DDBJ databases">
        <title>Draft genome sequence of Desulfovibrio sp. strainFSS-1.</title>
        <authorList>
            <person name="Shimoshige H."/>
            <person name="Kobayashi H."/>
            <person name="Maekawa T."/>
        </authorList>
    </citation>
    <scope>NUCLEOTIDE SEQUENCE [LARGE SCALE GENOMIC DNA]</scope>
    <source>
        <strain evidence="6 7">SIID29052-01</strain>
    </source>
</reference>
<dbReference type="GO" id="GO:0006935">
    <property type="term" value="P:chemotaxis"/>
    <property type="evidence" value="ECO:0007669"/>
    <property type="project" value="UniProtKB-KW"/>
</dbReference>
<evidence type="ECO:0000256" key="3">
    <source>
        <dbReference type="PROSITE-ProRule" id="PRU00284"/>
    </source>
</evidence>
<evidence type="ECO:0000256" key="4">
    <source>
        <dbReference type="SAM" id="MobiDB-lite"/>
    </source>
</evidence>
<feature type="region of interest" description="Disordered" evidence="4">
    <location>
        <begin position="574"/>
        <end position="593"/>
    </location>
</feature>
<dbReference type="GO" id="GO:0007165">
    <property type="term" value="P:signal transduction"/>
    <property type="evidence" value="ECO:0007669"/>
    <property type="project" value="UniProtKB-KW"/>
</dbReference>
<dbReference type="GO" id="GO:0005886">
    <property type="term" value="C:plasma membrane"/>
    <property type="evidence" value="ECO:0007669"/>
    <property type="project" value="TreeGrafter"/>
</dbReference>
<dbReference type="RefSeq" id="WP_173084291.1">
    <property type="nucleotide sequence ID" value="NZ_BLTE01000009.1"/>
</dbReference>
<comment type="caution">
    <text evidence="6">The sequence shown here is derived from an EMBL/GenBank/DDBJ whole genome shotgun (WGS) entry which is preliminary data.</text>
</comment>
<evidence type="ECO:0000313" key="6">
    <source>
        <dbReference type="EMBL" id="GFK94326.1"/>
    </source>
</evidence>
<evidence type="ECO:0000259" key="5">
    <source>
        <dbReference type="PROSITE" id="PS50111"/>
    </source>
</evidence>
<dbReference type="PANTHER" id="PTHR43531:SF11">
    <property type="entry name" value="METHYL-ACCEPTING CHEMOTAXIS PROTEIN 3"/>
    <property type="match status" value="1"/>
</dbReference>
<dbReference type="SUPFAM" id="SSF58104">
    <property type="entry name" value="Methyl-accepting chemotaxis protein (MCP) signaling domain"/>
    <property type="match status" value="2"/>
</dbReference>
<dbReference type="Proteomes" id="UP000494245">
    <property type="component" value="Unassembled WGS sequence"/>
</dbReference>
<evidence type="ECO:0000256" key="1">
    <source>
        <dbReference type="ARBA" id="ARBA00022500"/>
    </source>
</evidence>
<gene>
    <name evidence="6" type="ORF">NNJEOMEG_02169</name>
</gene>
<keyword evidence="3" id="KW-0807">Transducer</keyword>
<dbReference type="InterPro" id="IPR004089">
    <property type="entry name" value="MCPsignal_dom"/>
</dbReference>
<dbReference type="Gene3D" id="1.10.287.950">
    <property type="entry name" value="Methyl-accepting chemotaxis protein"/>
    <property type="match status" value="2"/>
</dbReference>
<dbReference type="InterPro" id="IPR051310">
    <property type="entry name" value="MCP_chemotaxis"/>
</dbReference>
<evidence type="ECO:0000256" key="2">
    <source>
        <dbReference type="ARBA" id="ARBA00029447"/>
    </source>
</evidence>
<feature type="compositionally biased region" description="Acidic residues" evidence="4">
    <location>
        <begin position="584"/>
        <end position="593"/>
    </location>
</feature>
<dbReference type="GO" id="GO:0004888">
    <property type="term" value="F:transmembrane signaling receptor activity"/>
    <property type="evidence" value="ECO:0007669"/>
    <property type="project" value="TreeGrafter"/>
</dbReference>
<reference evidence="6 7" key="1">
    <citation type="submission" date="2020-04" db="EMBL/GenBank/DDBJ databases">
        <authorList>
            <consortium name="Desulfovibrio sp. FSS-1 genome sequencing consortium"/>
            <person name="Shimoshige H."/>
            <person name="Kobayashi H."/>
            <person name="Maekawa T."/>
        </authorList>
    </citation>
    <scope>NUCLEOTIDE SEQUENCE [LARGE SCALE GENOMIC DNA]</scope>
    <source>
        <strain evidence="6 7">SIID29052-01</strain>
    </source>
</reference>
<dbReference type="PANTHER" id="PTHR43531">
    <property type="entry name" value="PROTEIN ICFG"/>
    <property type="match status" value="1"/>
</dbReference>
<keyword evidence="1" id="KW-0145">Chemotaxis</keyword>
<organism evidence="6 7">
    <name type="scientific">Fundidesulfovibrio magnetotacticus</name>
    <dbReference type="NCBI Taxonomy" id="2730080"/>
    <lineage>
        <taxon>Bacteria</taxon>
        <taxon>Pseudomonadati</taxon>
        <taxon>Thermodesulfobacteriota</taxon>
        <taxon>Desulfovibrionia</taxon>
        <taxon>Desulfovibrionales</taxon>
        <taxon>Desulfovibrionaceae</taxon>
        <taxon>Fundidesulfovibrio</taxon>
    </lineage>
</organism>
<dbReference type="PROSITE" id="PS50111">
    <property type="entry name" value="CHEMOTAXIS_TRANSDUC_2"/>
    <property type="match status" value="2"/>
</dbReference>